<feature type="transmembrane region" description="Helical" evidence="8">
    <location>
        <begin position="98"/>
        <end position="122"/>
    </location>
</feature>
<dbReference type="OrthoDB" id="9814303at2"/>
<evidence type="ECO:0000256" key="7">
    <source>
        <dbReference type="ARBA" id="ARBA00023136"/>
    </source>
</evidence>
<dbReference type="PROSITE" id="PS50850">
    <property type="entry name" value="MFS"/>
    <property type="match status" value="1"/>
</dbReference>
<feature type="transmembrane region" description="Helical" evidence="8">
    <location>
        <begin position="269"/>
        <end position="287"/>
    </location>
</feature>
<dbReference type="RefSeq" id="WP_096803527.1">
    <property type="nucleotide sequence ID" value="NZ_CP023563.1"/>
</dbReference>
<keyword evidence="4" id="KW-1003">Cell membrane</keyword>
<dbReference type="EMBL" id="CP023563">
    <property type="protein sequence ID" value="ATG52413.1"/>
    <property type="molecule type" value="Genomic_DNA"/>
</dbReference>
<dbReference type="AlphaFoldDB" id="A0A291GPI9"/>
<dbReference type="GO" id="GO:0042910">
    <property type="term" value="F:xenobiotic transmembrane transporter activity"/>
    <property type="evidence" value="ECO:0007669"/>
    <property type="project" value="InterPro"/>
</dbReference>
<evidence type="ECO:0000313" key="11">
    <source>
        <dbReference type="Proteomes" id="UP000218165"/>
    </source>
</evidence>
<accession>A0A291GPI9</accession>
<feature type="transmembrane region" description="Helical" evidence="8">
    <location>
        <begin position="21"/>
        <end position="44"/>
    </location>
</feature>
<feature type="transmembrane region" description="Helical" evidence="8">
    <location>
        <begin position="299"/>
        <end position="319"/>
    </location>
</feature>
<dbReference type="GO" id="GO:1990961">
    <property type="term" value="P:xenobiotic detoxification by transmembrane export across the plasma membrane"/>
    <property type="evidence" value="ECO:0007669"/>
    <property type="project" value="InterPro"/>
</dbReference>
<feature type="transmembrane region" description="Helical" evidence="8">
    <location>
        <begin position="128"/>
        <end position="145"/>
    </location>
</feature>
<dbReference type="InterPro" id="IPR004812">
    <property type="entry name" value="Efflux_drug-R_Bcr/CmlA"/>
</dbReference>
<dbReference type="InterPro" id="IPR036259">
    <property type="entry name" value="MFS_trans_sf"/>
</dbReference>
<protein>
    <submittedName>
        <fullName evidence="10">Bcr/CflA family drug resistance efflux transporter</fullName>
    </submittedName>
</protein>
<keyword evidence="3" id="KW-0813">Transport</keyword>
<dbReference type="CDD" id="cd17320">
    <property type="entry name" value="MFS_MdfA_MDR_like"/>
    <property type="match status" value="1"/>
</dbReference>
<keyword evidence="7 8" id="KW-0472">Membrane</keyword>
<dbReference type="Proteomes" id="UP000218165">
    <property type="component" value="Chromosome"/>
</dbReference>
<keyword evidence="11" id="KW-1185">Reference proteome</keyword>
<name>A0A291GPI9_9MICO</name>
<feature type="transmembrane region" description="Helical" evidence="8">
    <location>
        <begin position="184"/>
        <end position="203"/>
    </location>
</feature>
<comment type="similarity">
    <text evidence="2">Belongs to the major facilitator superfamily. Bcr/CmlA family.</text>
</comment>
<evidence type="ECO:0000256" key="3">
    <source>
        <dbReference type="ARBA" id="ARBA00022448"/>
    </source>
</evidence>
<dbReference type="InterPro" id="IPR011701">
    <property type="entry name" value="MFS"/>
</dbReference>
<sequence>MASPPATPLRHRRTLPPVHELTRWQLIRITVLLGIMTGLGPATVDMYLPALPQLADEFLTSTASVQATLTGSLLGMAAGQLVIGPLSDSVGRRRPMMLGVSVHVLSSLAMIAAPSISVLMALRVLQGFGAAAGAITAMAIVRDLFTGRGASTMFSRLMLVTGIAPVLAPAVGGFMMSFTGWRGIFLVLAATSLVVVIVCAVALPETLPAHARIPARPRAMARTLGTLLRDRIFIGALLTQALMFSASFSYVSGMSFILQDGYGLGAGEFGYLFSAGTIGMIVMSQVNPVLLRWLSTGQVLILGLGGVMACGVVMTALTASGIGGMWGLLIPVWGALACQQLIIPNSQTIALSHHGERSGTAAAFLTASMSLAGALAAPLLGFVGSTAVALSVVMLTFYVLSATATATLIRRSGIRASGGIGTDTAT</sequence>
<dbReference type="PANTHER" id="PTHR23502:SF132">
    <property type="entry name" value="POLYAMINE TRANSPORTER 2-RELATED"/>
    <property type="match status" value="1"/>
</dbReference>
<reference evidence="11" key="1">
    <citation type="submission" date="2017-09" db="EMBL/GenBank/DDBJ databases">
        <title>Brachybacterium sp. VM2412.</title>
        <authorList>
            <person name="Tak E.J."/>
            <person name="Bae J.-W."/>
        </authorList>
    </citation>
    <scope>NUCLEOTIDE SEQUENCE [LARGE SCALE GENOMIC DNA]</scope>
    <source>
        <strain evidence="11">VM2412</strain>
    </source>
</reference>
<evidence type="ECO:0000259" key="9">
    <source>
        <dbReference type="PROSITE" id="PS50850"/>
    </source>
</evidence>
<feature type="transmembrane region" description="Helical" evidence="8">
    <location>
        <begin position="232"/>
        <end position="257"/>
    </location>
</feature>
<feature type="domain" description="Major facilitator superfamily (MFS) profile" evidence="9">
    <location>
        <begin position="26"/>
        <end position="413"/>
    </location>
</feature>
<dbReference type="Gene3D" id="1.20.1720.10">
    <property type="entry name" value="Multidrug resistance protein D"/>
    <property type="match status" value="1"/>
</dbReference>
<evidence type="ECO:0000313" key="10">
    <source>
        <dbReference type="EMBL" id="ATG52413.1"/>
    </source>
</evidence>
<dbReference type="KEGG" id="brz:CFK38_13455"/>
<dbReference type="NCBIfam" id="TIGR00710">
    <property type="entry name" value="efflux_Bcr_CflA"/>
    <property type="match status" value="1"/>
</dbReference>
<feature type="transmembrane region" description="Helical" evidence="8">
    <location>
        <begin position="388"/>
        <end position="409"/>
    </location>
</feature>
<evidence type="ECO:0000256" key="5">
    <source>
        <dbReference type="ARBA" id="ARBA00022692"/>
    </source>
</evidence>
<evidence type="ECO:0000256" key="2">
    <source>
        <dbReference type="ARBA" id="ARBA00006236"/>
    </source>
</evidence>
<comment type="subcellular location">
    <subcellularLocation>
        <location evidence="1">Cell membrane</location>
        <topology evidence="1">Multi-pass membrane protein</topology>
    </subcellularLocation>
</comment>
<feature type="transmembrane region" description="Helical" evidence="8">
    <location>
        <begin position="157"/>
        <end position="178"/>
    </location>
</feature>
<evidence type="ECO:0000256" key="1">
    <source>
        <dbReference type="ARBA" id="ARBA00004651"/>
    </source>
</evidence>
<dbReference type="GO" id="GO:0005886">
    <property type="term" value="C:plasma membrane"/>
    <property type="evidence" value="ECO:0007669"/>
    <property type="project" value="UniProtKB-SubCell"/>
</dbReference>
<gene>
    <name evidence="10" type="ORF">CFK38_13455</name>
</gene>
<evidence type="ECO:0000256" key="4">
    <source>
        <dbReference type="ARBA" id="ARBA00022475"/>
    </source>
</evidence>
<dbReference type="InterPro" id="IPR005829">
    <property type="entry name" value="Sugar_transporter_CS"/>
</dbReference>
<dbReference type="PANTHER" id="PTHR23502">
    <property type="entry name" value="MAJOR FACILITATOR SUPERFAMILY"/>
    <property type="match status" value="1"/>
</dbReference>
<feature type="transmembrane region" description="Helical" evidence="8">
    <location>
        <begin position="64"/>
        <end position="86"/>
    </location>
</feature>
<proteinExistence type="inferred from homology"/>
<organism evidence="10 11">
    <name type="scientific">Brachybacterium vulturis</name>
    <dbReference type="NCBI Taxonomy" id="2017484"/>
    <lineage>
        <taxon>Bacteria</taxon>
        <taxon>Bacillati</taxon>
        <taxon>Actinomycetota</taxon>
        <taxon>Actinomycetes</taxon>
        <taxon>Micrococcales</taxon>
        <taxon>Dermabacteraceae</taxon>
        <taxon>Brachybacterium</taxon>
    </lineage>
</organism>
<keyword evidence="6 8" id="KW-1133">Transmembrane helix</keyword>
<dbReference type="SUPFAM" id="SSF103473">
    <property type="entry name" value="MFS general substrate transporter"/>
    <property type="match status" value="1"/>
</dbReference>
<dbReference type="Pfam" id="PF07690">
    <property type="entry name" value="MFS_1"/>
    <property type="match status" value="1"/>
</dbReference>
<keyword evidence="5 8" id="KW-0812">Transmembrane</keyword>
<dbReference type="PROSITE" id="PS00216">
    <property type="entry name" value="SUGAR_TRANSPORT_1"/>
    <property type="match status" value="1"/>
</dbReference>
<dbReference type="InterPro" id="IPR020846">
    <property type="entry name" value="MFS_dom"/>
</dbReference>
<evidence type="ECO:0000256" key="8">
    <source>
        <dbReference type="SAM" id="Phobius"/>
    </source>
</evidence>
<evidence type="ECO:0000256" key="6">
    <source>
        <dbReference type="ARBA" id="ARBA00022989"/>
    </source>
</evidence>